<dbReference type="InterPro" id="IPR027417">
    <property type="entry name" value="P-loop_NTPase"/>
</dbReference>
<dbReference type="PANTHER" id="PTHR10799">
    <property type="entry name" value="SNF2/RAD54 HELICASE FAMILY"/>
    <property type="match status" value="1"/>
</dbReference>
<dbReference type="CDD" id="cd18793">
    <property type="entry name" value="SF2_C_SNF"/>
    <property type="match status" value="1"/>
</dbReference>
<dbReference type="PROSITE" id="PS51192">
    <property type="entry name" value="HELICASE_ATP_BIND_1"/>
    <property type="match status" value="1"/>
</dbReference>
<dbReference type="InterPro" id="IPR049730">
    <property type="entry name" value="SNF2/RAD54-like_C"/>
</dbReference>
<proteinExistence type="predicted"/>
<dbReference type="SMART" id="SM00487">
    <property type="entry name" value="DEXDc"/>
    <property type="match status" value="1"/>
</dbReference>
<dbReference type="EMBL" id="KY322437">
    <property type="protein sequence ID" value="AUF82131.1"/>
    <property type="molecule type" value="Genomic_DNA"/>
</dbReference>
<dbReference type="Gene3D" id="3.40.50.300">
    <property type="entry name" value="P-loop containing nucleotide triphosphate hydrolases"/>
    <property type="match status" value="2"/>
</dbReference>
<gene>
    <name evidence="4" type="ORF">TetV_039</name>
</gene>
<dbReference type="Pfam" id="PF00271">
    <property type="entry name" value="Helicase_C"/>
    <property type="match status" value="1"/>
</dbReference>
<dbReference type="PROSITE" id="PS51194">
    <property type="entry name" value="HELICASE_CTER"/>
    <property type="match status" value="1"/>
</dbReference>
<dbReference type="GO" id="GO:0004386">
    <property type="term" value="F:helicase activity"/>
    <property type="evidence" value="ECO:0007669"/>
    <property type="project" value="UniProtKB-KW"/>
</dbReference>
<dbReference type="SUPFAM" id="SSF52540">
    <property type="entry name" value="P-loop containing nucleoside triphosphate hydrolases"/>
    <property type="match status" value="2"/>
</dbReference>
<dbReference type="InterPro" id="IPR000330">
    <property type="entry name" value="SNF2_N"/>
</dbReference>
<feature type="domain" description="Helicase ATP-binding" evidence="2">
    <location>
        <begin position="36"/>
        <end position="192"/>
    </location>
</feature>
<reference evidence="4" key="1">
    <citation type="journal article" date="2018" name="Virology">
        <title>A giant virus infecting green algae encodes key fermentation genes.</title>
        <authorList>
            <person name="Schvarcz C.R."/>
            <person name="Steward G.F."/>
        </authorList>
    </citation>
    <scope>NUCLEOTIDE SEQUENCE [LARGE SCALE GENOMIC DNA]</scope>
</reference>
<name>A0A2P0VMK9_9VIRU</name>
<evidence type="ECO:0000313" key="4">
    <source>
        <dbReference type="EMBL" id="AUF82131.1"/>
    </source>
</evidence>
<evidence type="ECO:0000313" key="5">
    <source>
        <dbReference type="Proteomes" id="UP000244773"/>
    </source>
</evidence>
<dbReference type="SMART" id="SM00490">
    <property type="entry name" value="HELICc"/>
    <property type="match status" value="1"/>
</dbReference>
<evidence type="ECO:0000256" key="1">
    <source>
        <dbReference type="ARBA" id="ARBA00022801"/>
    </source>
</evidence>
<accession>A0A2P0VMK9</accession>
<keyword evidence="1" id="KW-0378">Hydrolase</keyword>
<feature type="domain" description="Helicase C-terminal" evidence="3">
    <location>
        <begin position="303"/>
        <end position="459"/>
    </location>
</feature>
<dbReference type="Proteomes" id="UP000244773">
    <property type="component" value="Segment"/>
</dbReference>
<keyword evidence="4" id="KW-0067">ATP-binding</keyword>
<dbReference type="GO" id="GO:0005524">
    <property type="term" value="F:ATP binding"/>
    <property type="evidence" value="ECO:0007669"/>
    <property type="project" value="InterPro"/>
</dbReference>
<keyword evidence="5" id="KW-1185">Reference proteome</keyword>
<dbReference type="Pfam" id="PF00176">
    <property type="entry name" value="SNF2-rel_dom"/>
    <property type="match status" value="1"/>
</dbReference>
<evidence type="ECO:0000259" key="2">
    <source>
        <dbReference type="PROSITE" id="PS51192"/>
    </source>
</evidence>
<dbReference type="InterPro" id="IPR014001">
    <property type="entry name" value="Helicase_ATP-bd"/>
</dbReference>
<evidence type="ECO:0000259" key="3">
    <source>
        <dbReference type="PROSITE" id="PS51194"/>
    </source>
</evidence>
<protein>
    <submittedName>
        <fullName evidence="4">Putative Snf2 family helicase</fullName>
    </submittedName>
</protein>
<organism evidence="4">
    <name type="scientific">Tetraselmis virus 1</name>
    <dbReference type="NCBI Taxonomy" id="2060617"/>
    <lineage>
        <taxon>Viruses</taxon>
        <taxon>Varidnaviria</taxon>
        <taxon>Bamfordvirae</taxon>
        <taxon>Nucleocytoviricota</taxon>
        <taxon>Megaviricetes</taxon>
        <taxon>Imitervirales</taxon>
        <taxon>Allomimiviridae</taxon>
        <taxon>Oceanusvirus</taxon>
        <taxon>Oceanusvirus kaneohense</taxon>
    </lineage>
</organism>
<dbReference type="GO" id="GO:0016787">
    <property type="term" value="F:hydrolase activity"/>
    <property type="evidence" value="ECO:0007669"/>
    <property type="project" value="UniProtKB-KW"/>
</dbReference>
<keyword evidence="4" id="KW-0547">Nucleotide-binding</keyword>
<sequence>MASFRFANTEMKNAFEGFCKDKKMFPHQLDVVQKIIDISKHSNQTLIIGEMGIGKTVIGIASVCLFPGKRLIVCPKVACNVWKAHIEAWCSLKTTFVVTGTKDTQITEDADIYVMTPSILRNLHKNKHEFLDKQFSITVYDEIHSNGLSTLQSVTNAAGTKVKAGFKLGLTGTPLNNHVCNELIAMSLCLGVYDEDVSHGKAETVHQDLRLRSIVCTREQAKIELPVKTVSYHKIGITEEEAKSYNRALKKLHLSPKKLKLKYLGELRMNLMNPHLIGAAEDPRKIEKAINEPSSYIKETASCIIEMLKTHQKVVFAHEHVTVAKAVIGYMERSHGIMAELFCGSLDSHERESMLERFRVEPEFRVIAMTKAGNMGISLVQATGIVICPGWNPHSCDQMTARIHRIGQMKPVEITYVYGSHPSMTIEDHIIEMMHTYKRDCSDAFVHNKDIPGERESIIEILQQLKTGDE</sequence>
<dbReference type="InterPro" id="IPR001650">
    <property type="entry name" value="Helicase_C-like"/>
</dbReference>
<keyword evidence="4" id="KW-0347">Helicase</keyword>